<dbReference type="Proteomes" id="UP000236641">
    <property type="component" value="Unassembled WGS sequence"/>
</dbReference>
<feature type="transmembrane region" description="Helical" evidence="1">
    <location>
        <begin position="59"/>
        <end position="79"/>
    </location>
</feature>
<evidence type="ECO:0000313" key="3">
    <source>
        <dbReference type="EMBL" id="PNQ73138.1"/>
    </source>
</evidence>
<proteinExistence type="predicted"/>
<gene>
    <name evidence="3" type="ORF">C1T31_09125</name>
</gene>
<feature type="transmembrane region" description="Helical" evidence="1">
    <location>
        <begin position="199"/>
        <end position="220"/>
    </location>
</feature>
<feature type="transmembrane region" description="Helical" evidence="1">
    <location>
        <begin position="450"/>
        <end position="467"/>
    </location>
</feature>
<keyword evidence="1" id="KW-0472">Membrane</keyword>
<dbReference type="InterPro" id="IPR058065">
    <property type="entry name" value="LIC_10190-like"/>
</dbReference>
<feature type="transmembrane region" description="Helical" evidence="1">
    <location>
        <begin position="373"/>
        <end position="394"/>
    </location>
</feature>
<dbReference type="NCBIfam" id="NF047510">
    <property type="entry name" value="LIC_10190_fam"/>
    <property type="match status" value="1"/>
</dbReference>
<feature type="transmembrane region" description="Helical" evidence="1">
    <location>
        <begin position="100"/>
        <end position="119"/>
    </location>
</feature>
<evidence type="ECO:0000259" key="2">
    <source>
        <dbReference type="Pfam" id="PF26626"/>
    </source>
</evidence>
<dbReference type="EMBL" id="POWF01000004">
    <property type="protein sequence ID" value="PNQ73138.1"/>
    <property type="molecule type" value="Genomic_DNA"/>
</dbReference>
<accession>A0A2K1DYN5</accession>
<organism evidence="3 4">
    <name type="scientific">Hanstruepera neustonica</name>
    <dbReference type="NCBI Taxonomy" id="1445657"/>
    <lineage>
        <taxon>Bacteria</taxon>
        <taxon>Pseudomonadati</taxon>
        <taxon>Bacteroidota</taxon>
        <taxon>Flavobacteriia</taxon>
        <taxon>Flavobacteriales</taxon>
        <taxon>Flavobacteriaceae</taxon>
        <taxon>Hanstruepera</taxon>
    </lineage>
</organism>
<keyword evidence="4" id="KW-1185">Reference proteome</keyword>
<name>A0A2K1DYN5_9FLAO</name>
<dbReference type="OrthoDB" id="344987at2"/>
<reference evidence="3 4" key="1">
    <citation type="submission" date="2018-01" db="EMBL/GenBank/DDBJ databases">
        <title>The draft genome of Hanstruepera neustonica JCM19743.</title>
        <authorList>
            <person name="He R.-H."/>
            <person name="Du Z.-J."/>
        </authorList>
    </citation>
    <scope>NUCLEOTIDE SEQUENCE [LARGE SCALE GENOMIC DNA]</scope>
    <source>
        <strain evidence="3 4">JCM19743</strain>
    </source>
</reference>
<comment type="caution">
    <text evidence="3">The sequence shown here is derived from an EMBL/GenBank/DDBJ whole genome shotgun (WGS) entry which is preliminary data.</text>
</comment>
<feature type="transmembrane region" description="Helical" evidence="1">
    <location>
        <begin position="401"/>
        <end position="419"/>
    </location>
</feature>
<keyword evidence="1" id="KW-0812">Transmembrane</keyword>
<feature type="domain" description="DUF8201" evidence="2">
    <location>
        <begin position="1"/>
        <end position="431"/>
    </location>
</feature>
<dbReference type="Pfam" id="PF26626">
    <property type="entry name" value="DUF8201"/>
    <property type="match status" value="1"/>
</dbReference>
<sequence length="567" mass="65742">MLFILLSWIYILAISIIVGVSTAKAFGITKSHPVVTIISGFFTITLITSIWAIGWSVNWQFHIFLFLICIALFFANKSFIVDYIKISTIQFKSLKMFSKVFFGIISLLILAQCASPPFIIDNESYYIQTIKWLNEYGFVKGLVNLHLFLGQTSGWHILQSAFNFSFLYDRFNDLSGLILLLGNYYAITHLNDFSFKNKLKIVDGIVALFPVLNVFFFQFISAPSPDMAIYVLTLVITHQFLKCYVEFNRNIFLSIVVMTLFAIFIKPSVLLFVLLPVLLYKRYYIYTRNQTKLVLGISTLLILVIVIKNSIITGNPLFPLTIPSLFDFSWQLPNDIASYFSIYGKAYGYHMSPEAFEAASWGLKLKNWLLAPGLHGIFNSGMILLFIMMPFVIYKFYNKKAYWIFYVIGMLQMLLLFVISPQYRFFFPFMMIFGFMILKLLIVNDKILKVILVFTTIVAAIPLFFSINNQQLTNNKHHVVNSQFSTQYLIQPYGLSKYPRDYNIIQEGNTQFHTPSQMNFFWGTGNMPLPAINQEQLDYFKNYFDVIPQQFSENLKNGFYSERIFEK</sequence>
<dbReference type="AlphaFoldDB" id="A0A2K1DYN5"/>
<feature type="transmembrane region" description="Helical" evidence="1">
    <location>
        <begin position="292"/>
        <end position="312"/>
    </location>
</feature>
<feature type="transmembrane region" description="Helical" evidence="1">
    <location>
        <begin position="425"/>
        <end position="443"/>
    </location>
</feature>
<feature type="transmembrane region" description="Helical" evidence="1">
    <location>
        <begin position="6"/>
        <end position="27"/>
    </location>
</feature>
<evidence type="ECO:0000256" key="1">
    <source>
        <dbReference type="SAM" id="Phobius"/>
    </source>
</evidence>
<feature type="transmembrane region" description="Helical" evidence="1">
    <location>
        <begin position="170"/>
        <end position="187"/>
    </location>
</feature>
<dbReference type="InterPro" id="IPR058514">
    <property type="entry name" value="DUF8201"/>
</dbReference>
<feature type="transmembrane region" description="Helical" evidence="1">
    <location>
        <begin position="34"/>
        <end position="53"/>
    </location>
</feature>
<feature type="transmembrane region" description="Helical" evidence="1">
    <location>
        <begin position="251"/>
        <end position="280"/>
    </location>
</feature>
<evidence type="ECO:0000313" key="4">
    <source>
        <dbReference type="Proteomes" id="UP000236641"/>
    </source>
</evidence>
<keyword evidence="1" id="KW-1133">Transmembrane helix</keyword>
<protein>
    <recommendedName>
        <fullName evidence="2">DUF8201 domain-containing protein</fullName>
    </recommendedName>
</protein>
<dbReference type="RefSeq" id="WP_103052178.1">
    <property type="nucleotide sequence ID" value="NZ_POWF01000004.1"/>
</dbReference>